<feature type="region of interest" description="Disordered" evidence="1">
    <location>
        <begin position="285"/>
        <end position="310"/>
    </location>
</feature>
<dbReference type="EMBL" id="JAFKCS010000006">
    <property type="protein sequence ID" value="MBN7819967.1"/>
    <property type="molecule type" value="Genomic_DNA"/>
</dbReference>
<name>A0ABS3CS71_9ALTE</name>
<feature type="compositionally biased region" description="Polar residues" evidence="1">
    <location>
        <begin position="75"/>
        <end position="87"/>
    </location>
</feature>
<evidence type="ECO:0000313" key="2">
    <source>
        <dbReference type="EMBL" id="MBN7819967.1"/>
    </source>
</evidence>
<evidence type="ECO:0008006" key="4">
    <source>
        <dbReference type="Google" id="ProtNLM"/>
    </source>
</evidence>
<keyword evidence="3" id="KW-1185">Reference proteome</keyword>
<dbReference type="Pfam" id="PF21646">
    <property type="entry name" value="ACTMAP-like_C"/>
    <property type="match status" value="1"/>
</dbReference>
<evidence type="ECO:0000256" key="1">
    <source>
        <dbReference type="SAM" id="MobiDB-lite"/>
    </source>
</evidence>
<comment type="caution">
    <text evidence="2">The sequence shown here is derived from an EMBL/GenBank/DDBJ whole genome shotgun (WGS) entry which is preliminary data.</text>
</comment>
<protein>
    <recommendedName>
        <fullName evidence="4">Peptidase C39-like domain-containing protein</fullName>
    </recommendedName>
</protein>
<feature type="compositionally biased region" description="Basic and acidic residues" evidence="1">
    <location>
        <begin position="300"/>
        <end position="310"/>
    </location>
</feature>
<accession>A0ABS3CS71</accession>
<evidence type="ECO:0000313" key="3">
    <source>
        <dbReference type="Proteomes" id="UP000663992"/>
    </source>
</evidence>
<feature type="region of interest" description="Disordered" evidence="1">
    <location>
        <begin position="62"/>
        <end position="87"/>
    </location>
</feature>
<gene>
    <name evidence="2" type="ORF">J0A65_08820</name>
</gene>
<proteinExistence type="predicted"/>
<organism evidence="2 3">
    <name type="scientific">Bowmanella yangjiangensis</name>
    <dbReference type="NCBI Taxonomy" id="2811230"/>
    <lineage>
        <taxon>Bacteria</taxon>
        <taxon>Pseudomonadati</taxon>
        <taxon>Pseudomonadota</taxon>
        <taxon>Gammaproteobacteria</taxon>
        <taxon>Alteromonadales</taxon>
        <taxon>Alteromonadaceae</taxon>
        <taxon>Bowmanella</taxon>
    </lineage>
</organism>
<sequence>MSKYEGDIIDLLAQKHAQAIYPIPELLPNQRGPSCGFYALGYVLNYWHSRFEEFGGDYLVQPPLPPRGNMDGPKQTPSSNTERQQRNQLAAKGQFKSLRQYGKYHGLTVLGSVFNAMDLVRVAKGQNSQYAGQFDGNVVDVSVENFTTLVKRLLEWECPIIVPYDVSVDDVTEGEPTQKTGEAAHWIAIIGYYREGQDDYAIYYNWGGFYTAKLQDFAVSNAQLTSNRHLTFAKYRIVDQHQNVYISDYARRSAMQRTVRSWQREEMEEGGDLQFKLERDITKHTRLHNPEFNDPTENGRAPEGRADQLDGRDRMIIGGLRGKVVVVYRSEDAQTIRGTLQGYHYN</sequence>
<dbReference type="Proteomes" id="UP000663992">
    <property type="component" value="Unassembled WGS sequence"/>
</dbReference>
<dbReference type="RefSeq" id="WP_206593797.1">
    <property type="nucleotide sequence ID" value="NZ_JAFKCS010000006.1"/>
</dbReference>
<reference evidence="2 3" key="1">
    <citation type="submission" date="2021-03" db="EMBL/GenBank/DDBJ databases">
        <title>novel species isolated from a fishpond in China.</title>
        <authorList>
            <person name="Lu H."/>
            <person name="Cai Z."/>
        </authorList>
    </citation>
    <scope>NUCLEOTIDE SEQUENCE [LARGE SCALE GENOMIC DNA]</scope>
    <source>
        <strain evidence="2 3">Y57</strain>
    </source>
</reference>